<evidence type="ECO:0000256" key="2">
    <source>
        <dbReference type="SAM" id="SignalP"/>
    </source>
</evidence>
<keyword evidence="2" id="KW-0732">Signal</keyword>
<evidence type="ECO:0000313" key="4">
    <source>
        <dbReference type="Proteomes" id="UP001448858"/>
    </source>
</evidence>
<feature type="region of interest" description="Disordered" evidence="1">
    <location>
        <begin position="22"/>
        <end position="60"/>
    </location>
</feature>
<gene>
    <name evidence="3" type="ORF">AAE021_09730</name>
</gene>
<accession>A0ABZ2ZW65</accession>
<keyword evidence="4" id="KW-1185">Reference proteome</keyword>
<dbReference type="RefSeq" id="WP_342022143.1">
    <property type="nucleotide sequence ID" value="NZ_CP151657.1"/>
</dbReference>
<dbReference type="EMBL" id="CP151657">
    <property type="protein sequence ID" value="WZP14492.1"/>
    <property type="molecule type" value="Genomic_DNA"/>
</dbReference>
<sequence length="251" mass="25394">MNKSMKAGALLVAGIFALSGCGSSDDSASSADAAPDSSASAPAESASPTPTPTPTPAAGEKQYTADELEAALTAVKEDQGLTGQIANDAAVRPELAGVEDAFADIKITPEECSALATANLSEKIESSTVAIMQLSETDSLTVISYEDASLLDSQVKNNDQQMVDCAEFTMETGGQVLTASAEEVPSSTDAVTTQAYSVAINVEGQATTTLQISGFSGTTNITVSMSDPADAAGAQGAAEELINAVLAELEK</sequence>
<feature type="signal peptide" evidence="2">
    <location>
        <begin position="1"/>
        <end position="24"/>
    </location>
</feature>
<dbReference type="PROSITE" id="PS51257">
    <property type="entry name" value="PROKAR_LIPOPROTEIN"/>
    <property type="match status" value="1"/>
</dbReference>
<evidence type="ECO:0000313" key="3">
    <source>
        <dbReference type="EMBL" id="WZP14492.1"/>
    </source>
</evidence>
<organism evidence="3 4">
    <name type="scientific">Arthrobacter citreus</name>
    <dbReference type="NCBI Taxonomy" id="1670"/>
    <lineage>
        <taxon>Bacteria</taxon>
        <taxon>Bacillati</taxon>
        <taxon>Actinomycetota</taxon>
        <taxon>Actinomycetes</taxon>
        <taxon>Micrococcales</taxon>
        <taxon>Micrococcaceae</taxon>
        <taxon>Arthrobacter</taxon>
    </lineage>
</organism>
<feature type="compositionally biased region" description="Low complexity" evidence="1">
    <location>
        <begin position="23"/>
        <end position="48"/>
    </location>
</feature>
<dbReference type="Proteomes" id="UP001448858">
    <property type="component" value="Chromosome"/>
</dbReference>
<evidence type="ECO:0000256" key="1">
    <source>
        <dbReference type="SAM" id="MobiDB-lite"/>
    </source>
</evidence>
<proteinExistence type="predicted"/>
<feature type="chain" id="PRO_5045152784" description="Lipoprotein" evidence="2">
    <location>
        <begin position="25"/>
        <end position="251"/>
    </location>
</feature>
<name>A0ABZ2ZW65_9MICC</name>
<reference evidence="3 4" key="1">
    <citation type="submission" date="2024-04" db="EMBL/GenBank/DDBJ databases">
        <title>Arthrobacter sp. from Plains bison fecal sample.</title>
        <authorList>
            <person name="Ruzzini A."/>
        </authorList>
    </citation>
    <scope>NUCLEOTIDE SEQUENCE [LARGE SCALE GENOMIC DNA]</scope>
    <source>
        <strain evidence="3 4">EINP1</strain>
    </source>
</reference>
<evidence type="ECO:0008006" key="5">
    <source>
        <dbReference type="Google" id="ProtNLM"/>
    </source>
</evidence>
<protein>
    <recommendedName>
        <fullName evidence="5">Lipoprotein</fullName>
    </recommendedName>
</protein>